<keyword evidence="1" id="KW-1133">Transmembrane helix</keyword>
<gene>
    <name evidence="2" type="ORF">AB6A40_010894</name>
</gene>
<keyword evidence="3" id="KW-1185">Reference proteome</keyword>
<feature type="transmembrane region" description="Helical" evidence="1">
    <location>
        <begin position="82"/>
        <end position="102"/>
    </location>
</feature>
<sequence>MLLCVLYLLLFGVDAAVVYLHIKSLFLLYHIYVVPAYTLSRITQLAIPYMLILATLERLAWISGRADSSVLKYFHQARGRNIVMVVTVLFCITGRLPTLFAVKVCYK</sequence>
<dbReference type="AlphaFoldDB" id="A0ABD6EW71"/>
<evidence type="ECO:0008006" key="4">
    <source>
        <dbReference type="Google" id="ProtNLM"/>
    </source>
</evidence>
<evidence type="ECO:0000256" key="1">
    <source>
        <dbReference type="SAM" id="Phobius"/>
    </source>
</evidence>
<keyword evidence="1" id="KW-0472">Membrane</keyword>
<proteinExistence type="predicted"/>
<name>A0ABD6EW71_9BILA</name>
<reference evidence="2 3" key="1">
    <citation type="submission" date="2024-08" db="EMBL/GenBank/DDBJ databases">
        <title>Gnathostoma spinigerum genome.</title>
        <authorList>
            <person name="Gonzalez-Bertolin B."/>
            <person name="Monzon S."/>
            <person name="Zaballos A."/>
            <person name="Jimenez P."/>
            <person name="Dekumyoy P."/>
            <person name="Varona S."/>
            <person name="Cuesta I."/>
            <person name="Sumanam S."/>
            <person name="Adisakwattana P."/>
            <person name="Gasser R.B."/>
            <person name="Hernandez-Gonzalez A."/>
            <person name="Young N.D."/>
            <person name="Perteguer M.J."/>
        </authorList>
    </citation>
    <scope>NUCLEOTIDE SEQUENCE [LARGE SCALE GENOMIC DNA]</scope>
    <source>
        <strain evidence="2">AL3</strain>
        <tissue evidence="2">Liver</tissue>
    </source>
</reference>
<dbReference type="EMBL" id="JBGFUD010015727">
    <property type="protein sequence ID" value="MFH4984185.1"/>
    <property type="molecule type" value="Genomic_DNA"/>
</dbReference>
<feature type="transmembrane region" description="Helical" evidence="1">
    <location>
        <begin position="39"/>
        <end position="61"/>
    </location>
</feature>
<dbReference type="PANTHER" id="PTHR46709:SF14">
    <property type="entry name" value="G-PROTEIN COUPLED RECEPTORS FAMILY 1 PROFILE DOMAIN-CONTAINING PROTEIN"/>
    <property type="match status" value="1"/>
</dbReference>
<dbReference type="PANTHER" id="PTHR46709">
    <property type="entry name" value="PROTEIN CBG23488-RELATED"/>
    <property type="match status" value="1"/>
</dbReference>
<comment type="caution">
    <text evidence="2">The sequence shown here is derived from an EMBL/GenBank/DDBJ whole genome shotgun (WGS) entry which is preliminary data.</text>
</comment>
<keyword evidence="1" id="KW-0812">Transmembrane</keyword>
<dbReference type="Proteomes" id="UP001608902">
    <property type="component" value="Unassembled WGS sequence"/>
</dbReference>
<accession>A0ABD6EW71</accession>
<protein>
    <recommendedName>
        <fullName evidence="4">G-protein coupled receptors family 1 profile domain-containing protein</fullName>
    </recommendedName>
</protein>
<evidence type="ECO:0000313" key="3">
    <source>
        <dbReference type="Proteomes" id="UP001608902"/>
    </source>
</evidence>
<organism evidence="2 3">
    <name type="scientific">Gnathostoma spinigerum</name>
    <dbReference type="NCBI Taxonomy" id="75299"/>
    <lineage>
        <taxon>Eukaryota</taxon>
        <taxon>Metazoa</taxon>
        <taxon>Ecdysozoa</taxon>
        <taxon>Nematoda</taxon>
        <taxon>Chromadorea</taxon>
        <taxon>Rhabditida</taxon>
        <taxon>Spirurina</taxon>
        <taxon>Gnathostomatomorpha</taxon>
        <taxon>Gnathostomatoidea</taxon>
        <taxon>Gnathostomatidae</taxon>
        <taxon>Gnathostoma</taxon>
    </lineage>
</organism>
<evidence type="ECO:0000313" key="2">
    <source>
        <dbReference type="EMBL" id="MFH4984185.1"/>
    </source>
</evidence>